<keyword evidence="2" id="KW-0040">ANK repeat</keyword>
<evidence type="ECO:0000313" key="4">
    <source>
        <dbReference type="EMBL" id="KAK3332904.1"/>
    </source>
</evidence>
<evidence type="ECO:0000256" key="2">
    <source>
        <dbReference type="ARBA" id="ARBA00023043"/>
    </source>
</evidence>
<dbReference type="SUPFAM" id="SSF48403">
    <property type="entry name" value="Ankyrin repeat"/>
    <property type="match status" value="1"/>
</dbReference>
<reference evidence="4" key="2">
    <citation type="submission" date="2023-06" db="EMBL/GenBank/DDBJ databases">
        <authorList>
            <consortium name="Lawrence Berkeley National Laboratory"/>
            <person name="Haridas S."/>
            <person name="Hensen N."/>
            <person name="Bonometti L."/>
            <person name="Westerberg I."/>
            <person name="Brannstrom I.O."/>
            <person name="Guillou S."/>
            <person name="Cros-Aarteil S."/>
            <person name="Calhoun S."/>
            <person name="Kuo A."/>
            <person name="Mondo S."/>
            <person name="Pangilinan J."/>
            <person name="Riley R."/>
            <person name="Labutti K."/>
            <person name="Andreopoulos B."/>
            <person name="Lipzen A."/>
            <person name="Chen C."/>
            <person name="Yanf M."/>
            <person name="Daum C."/>
            <person name="Ng V."/>
            <person name="Clum A."/>
            <person name="Steindorff A."/>
            <person name="Ohm R."/>
            <person name="Martin F."/>
            <person name="Silar P."/>
            <person name="Natvig D."/>
            <person name="Lalanne C."/>
            <person name="Gautier V."/>
            <person name="Ament-Velasquez S.L."/>
            <person name="Kruys A."/>
            <person name="Hutchinson M.I."/>
            <person name="Powell A.J."/>
            <person name="Barry K."/>
            <person name="Miller A.N."/>
            <person name="Grigoriev I.V."/>
            <person name="Debuchy R."/>
            <person name="Gladieux P."/>
            <person name="Thoren M.H."/>
            <person name="Johannesson H."/>
        </authorList>
    </citation>
    <scope>NUCLEOTIDE SEQUENCE</scope>
    <source>
        <strain evidence="4">SMH4131-1</strain>
    </source>
</reference>
<name>A0AAE0IX73_9PEZI</name>
<keyword evidence="1" id="KW-0677">Repeat</keyword>
<evidence type="ECO:0000259" key="3">
    <source>
        <dbReference type="PROSITE" id="PS50181"/>
    </source>
</evidence>
<dbReference type="Proteomes" id="UP001286456">
    <property type="component" value="Unassembled WGS sequence"/>
</dbReference>
<proteinExistence type="predicted"/>
<protein>
    <recommendedName>
        <fullName evidence="3">F-box domain-containing protein</fullName>
    </recommendedName>
</protein>
<dbReference type="PANTHER" id="PTHR24189">
    <property type="entry name" value="MYOTROPHIN"/>
    <property type="match status" value="1"/>
</dbReference>
<comment type="caution">
    <text evidence="4">The sequence shown here is derived from an EMBL/GenBank/DDBJ whole genome shotgun (WGS) entry which is preliminary data.</text>
</comment>
<reference evidence="4" key="1">
    <citation type="journal article" date="2023" name="Mol. Phylogenet. Evol.">
        <title>Genome-scale phylogeny and comparative genomics of the fungal order Sordariales.</title>
        <authorList>
            <person name="Hensen N."/>
            <person name="Bonometti L."/>
            <person name="Westerberg I."/>
            <person name="Brannstrom I.O."/>
            <person name="Guillou S."/>
            <person name="Cros-Aarteil S."/>
            <person name="Calhoun S."/>
            <person name="Haridas S."/>
            <person name="Kuo A."/>
            <person name="Mondo S."/>
            <person name="Pangilinan J."/>
            <person name="Riley R."/>
            <person name="LaButti K."/>
            <person name="Andreopoulos B."/>
            <person name="Lipzen A."/>
            <person name="Chen C."/>
            <person name="Yan M."/>
            <person name="Daum C."/>
            <person name="Ng V."/>
            <person name="Clum A."/>
            <person name="Steindorff A."/>
            <person name="Ohm R.A."/>
            <person name="Martin F."/>
            <person name="Silar P."/>
            <person name="Natvig D.O."/>
            <person name="Lalanne C."/>
            <person name="Gautier V."/>
            <person name="Ament-Velasquez S.L."/>
            <person name="Kruys A."/>
            <person name="Hutchinson M.I."/>
            <person name="Powell A.J."/>
            <person name="Barry K."/>
            <person name="Miller A.N."/>
            <person name="Grigoriev I.V."/>
            <person name="Debuchy R."/>
            <person name="Gladieux P."/>
            <person name="Hiltunen Thoren M."/>
            <person name="Johannesson H."/>
        </authorList>
    </citation>
    <scope>NUCLEOTIDE SEQUENCE</scope>
    <source>
        <strain evidence="4">SMH4131-1</strain>
    </source>
</reference>
<dbReference type="AlphaFoldDB" id="A0AAE0IX73"/>
<dbReference type="PANTHER" id="PTHR24189:SF72">
    <property type="entry name" value="ANKYRIN REPEAT-CONTAINING DOMAIN-CONTAINING PROTEIN"/>
    <property type="match status" value="1"/>
</dbReference>
<dbReference type="EMBL" id="JAUEPO010000002">
    <property type="protein sequence ID" value="KAK3332904.1"/>
    <property type="molecule type" value="Genomic_DNA"/>
</dbReference>
<evidence type="ECO:0000313" key="5">
    <source>
        <dbReference type="Proteomes" id="UP001286456"/>
    </source>
</evidence>
<accession>A0AAE0IX73</accession>
<dbReference type="PROSITE" id="PS50181">
    <property type="entry name" value="FBOX"/>
    <property type="match status" value="1"/>
</dbReference>
<dbReference type="InterPro" id="IPR036770">
    <property type="entry name" value="Ankyrin_rpt-contain_sf"/>
</dbReference>
<dbReference type="Gene3D" id="1.25.40.20">
    <property type="entry name" value="Ankyrin repeat-containing domain"/>
    <property type="match status" value="1"/>
</dbReference>
<organism evidence="4 5">
    <name type="scientific">Cercophora scortea</name>
    <dbReference type="NCBI Taxonomy" id="314031"/>
    <lineage>
        <taxon>Eukaryota</taxon>
        <taxon>Fungi</taxon>
        <taxon>Dikarya</taxon>
        <taxon>Ascomycota</taxon>
        <taxon>Pezizomycotina</taxon>
        <taxon>Sordariomycetes</taxon>
        <taxon>Sordariomycetidae</taxon>
        <taxon>Sordariales</taxon>
        <taxon>Lasiosphaeriaceae</taxon>
        <taxon>Cercophora</taxon>
    </lineage>
</organism>
<evidence type="ECO:0000256" key="1">
    <source>
        <dbReference type="ARBA" id="ARBA00022737"/>
    </source>
</evidence>
<keyword evidence="5" id="KW-1185">Reference proteome</keyword>
<dbReference type="InterPro" id="IPR001810">
    <property type="entry name" value="F-box_dom"/>
</dbReference>
<sequence>MPKMAPSNLEVIPQEVIDVICENLDGSDLISLARCNANLKHCIQRVLYGTKSLRDQAITWACEQGATSTIRMAMLHGMPGVPACARYLEIAAGSRQGEAFKVLLELGASNHLCAMQLWNLIYYACISGNFTILRYLYDEPLDDKNRAIRRRVFGDLVPLIEAGAPMDILQDIIRDGADPNRRSHENLGLTRTAICPLSAAIFRGSKPLFLLLIEHGADIHGQRDEGKDSMLRSGLHIPVFAAARAMAVEEQGQTMMQLCLESGADINHVTPDFHYAPWFDHHRSNHSRRSVLPDEAYYLTTPLLAYLDAIKSWSLEAEINPVARLAWLLDHGVLPLPPSARPSPDVVEAWETDRVTGMHNLTMPVRGRKWMSTPTAIEFLIGKHGMRTIREPYFLATLILLVKRGVTIGRMPSSMPADNSPWQPPHEVHRPDGRTDHPIDELYDGMLFRAVLHDQPDAQFSWSLVDLLQSYARQALSWPAADVDNHYADLACVVRVFESVGANINPKIHSCHGKNPLFRACEEFSTVIYG</sequence>
<feature type="domain" description="F-box" evidence="3">
    <location>
        <begin position="6"/>
        <end position="56"/>
    </location>
</feature>
<dbReference type="InterPro" id="IPR050745">
    <property type="entry name" value="Multifunctional_regulatory"/>
</dbReference>
<gene>
    <name evidence="4" type="ORF">B0T19DRAFT_113290</name>
</gene>